<reference evidence="2 3" key="1">
    <citation type="submission" date="2017-02" db="EMBL/GenBank/DDBJ databases">
        <authorList>
            <person name="Peterson S.W."/>
        </authorList>
    </citation>
    <scope>NUCLEOTIDE SEQUENCE [LARGE SCALE GENOMIC DNA]</scope>
    <source>
        <strain evidence="2 3">ATCC 51222</strain>
    </source>
</reference>
<dbReference type="InterPro" id="IPR007630">
    <property type="entry name" value="RNA_pol_sigma70_r4"/>
</dbReference>
<dbReference type="RefSeq" id="WP_078767639.1">
    <property type="nucleotide sequence ID" value="NZ_FUWW01000001.1"/>
</dbReference>
<dbReference type="Gene3D" id="1.10.10.60">
    <property type="entry name" value="Homeodomain-like"/>
    <property type="match status" value="1"/>
</dbReference>
<evidence type="ECO:0000259" key="1">
    <source>
        <dbReference type="Pfam" id="PF04545"/>
    </source>
</evidence>
<name>A0A1T4JUY4_9FIRM</name>
<keyword evidence="3" id="KW-1185">Reference proteome</keyword>
<gene>
    <name evidence="2" type="ORF">SAMN02745114_00126</name>
</gene>
<dbReference type="Proteomes" id="UP000190657">
    <property type="component" value="Unassembled WGS sequence"/>
</dbReference>
<dbReference type="AlphaFoldDB" id="A0A1T4JUY4"/>
<organism evidence="2 3">
    <name type="scientific">Eubacterium coprostanoligenes</name>
    <dbReference type="NCBI Taxonomy" id="290054"/>
    <lineage>
        <taxon>Bacteria</taxon>
        <taxon>Bacillati</taxon>
        <taxon>Bacillota</taxon>
        <taxon>Clostridia</taxon>
        <taxon>Eubacteriales</taxon>
        <taxon>Eubacteriaceae</taxon>
        <taxon>Eubacterium</taxon>
    </lineage>
</organism>
<sequence>MIDFINNYYYEDYSTVEGMDREKAKKKAFSAVLPLIMQEELTPMQSVCLRYRYENHKTQAEIANLMKLSQPTVSRHISTAKEKMNNSLGYCYIALSKAIDEYDRLANSME</sequence>
<evidence type="ECO:0000313" key="3">
    <source>
        <dbReference type="Proteomes" id="UP000190657"/>
    </source>
</evidence>
<accession>A0A1T4JUY4</accession>
<dbReference type="InterPro" id="IPR013324">
    <property type="entry name" value="RNA_pol_sigma_r3/r4-like"/>
</dbReference>
<dbReference type="OrthoDB" id="58802at2"/>
<dbReference type="Pfam" id="PF04545">
    <property type="entry name" value="Sigma70_r4"/>
    <property type="match status" value="1"/>
</dbReference>
<protein>
    <submittedName>
        <fullName evidence="2">RNA polymerase sigma factor, sigma-70 family</fullName>
    </submittedName>
</protein>
<proteinExistence type="predicted"/>
<dbReference type="SUPFAM" id="SSF88659">
    <property type="entry name" value="Sigma3 and sigma4 domains of RNA polymerase sigma factors"/>
    <property type="match status" value="1"/>
</dbReference>
<dbReference type="GO" id="GO:0003700">
    <property type="term" value="F:DNA-binding transcription factor activity"/>
    <property type="evidence" value="ECO:0007669"/>
    <property type="project" value="InterPro"/>
</dbReference>
<dbReference type="EMBL" id="FUWW01000001">
    <property type="protein sequence ID" value="SJZ34020.1"/>
    <property type="molecule type" value="Genomic_DNA"/>
</dbReference>
<feature type="domain" description="RNA polymerase sigma-70 region 4" evidence="1">
    <location>
        <begin position="40"/>
        <end position="83"/>
    </location>
</feature>
<dbReference type="GO" id="GO:0006352">
    <property type="term" value="P:DNA-templated transcription initiation"/>
    <property type="evidence" value="ECO:0007669"/>
    <property type="project" value="InterPro"/>
</dbReference>
<evidence type="ECO:0000313" key="2">
    <source>
        <dbReference type="EMBL" id="SJZ34020.1"/>
    </source>
</evidence>